<feature type="compositionally biased region" description="Low complexity" evidence="12">
    <location>
        <begin position="260"/>
        <end position="271"/>
    </location>
</feature>
<evidence type="ECO:0000256" key="9">
    <source>
        <dbReference type="ARBA" id="ARBA00023242"/>
    </source>
</evidence>
<organism evidence="15 16">
    <name type="scientific">Hanseniaspora osmophila</name>
    <dbReference type="NCBI Taxonomy" id="56408"/>
    <lineage>
        <taxon>Eukaryota</taxon>
        <taxon>Fungi</taxon>
        <taxon>Dikarya</taxon>
        <taxon>Ascomycota</taxon>
        <taxon>Saccharomycotina</taxon>
        <taxon>Saccharomycetes</taxon>
        <taxon>Saccharomycodales</taxon>
        <taxon>Saccharomycodaceae</taxon>
        <taxon>Hanseniaspora</taxon>
    </lineage>
</organism>
<feature type="unsure residue" description="D or N" evidence="15">
    <location>
        <position position="701"/>
    </location>
</feature>
<proteinExistence type="inferred from homology"/>
<keyword evidence="7" id="KW-0067">ATP-binding</keyword>
<evidence type="ECO:0000256" key="3">
    <source>
        <dbReference type="ARBA" id="ARBA00022737"/>
    </source>
</evidence>
<dbReference type="InterPro" id="IPR044972">
    <property type="entry name" value="Mot1"/>
</dbReference>
<keyword evidence="4" id="KW-0547">Nucleotide-binding</keyword>
<dbReference type="PANTHER" id="PTHR36498:SF1">
    <property type="entry name" value="TATA-BINDING PROTEIN-ASSOCIATED FACTOR 172"/>
    <property type="match status" value="1"/>
</dbReference>
<dbReference type="SUPFAM" id="SSF52540">
    <property type="entry name" value="P-loop containing nucleoside triphosphate hydrolases"/>
    <property type="match status" value="2"/>
</dbReference>
<dbReference type="InterPro" id="IPR049730">
    <property type="entry name" value="SNF2/RAD54-like_C"/>
</dbReference>
<name>A0A1E5R7D3_9ASCO</name>
<accession>A0A1E5R7D3</accession>
<evidence type="ECO:0000313" key="15">
    <source>
        <dbReference type="EMBL" id="OEJ82815.1"/>
    </source>
</evidence>
<dbReference type="InParanoid" id="A0A1E5R7D3"/>
<evidence type="ECO:0000256" key="5">
    <source>
        <dbReference type="ARBA" id="ARBA00022801"/>
    </source>
</evidence>
<keyword evidence="8" id="KW-0238">DNA-binding</keyword>
<feature type="compositionally biased region" description="Low complexity" evidence="12">
    <location>
        <begin position="762"/>
        <end position="772"/>
    </location>
</feature>
<dbReference type="Pfam" id="PF12054">
    <property type="entry name" value="DUF3535"/>
    <property type="match status" value="1"/>
</dbReference>
<dbReference type="Gene3D" id="3.40.50.10810">
    <property type="entry name" value="Tandem AAA-ATPase domain"/>
    <property type="match status" value="1"/>
</dbReference>
<dbReference type="FunFam" id="3.40.50.10810:FF:000009">
    <property type="entry name" value="B-TFIID TATA-box-binding protein-associated factor 1"/>
    <property type="match status" value="1"/>
</dbReference>
<dbReference type="PROSITE" id="PS51194">
    <property type="entry name" value="HELICASE_CTER"/>
    <property type="match status" value="1"/>
</dbReference>
<dbReference type="GO" id="GO:0003677">
    <property type="term" value="F:DNA binding"/>
    <property type="evidence" value="ECO:0007669"/>
    <property type="project" value="UniProtKB-KW"/>
</dbReference>
<dbReference type="SUPFAM" id="SSF48371">
    <property type="entry name" value="ARM repeat"/>
    <property type="match status" value="2"/>
</dbReference>
<evidence type="ECO:0000256" key="11">
    <source>
        <dbReference type="ARBA" id="ARBA00081329"/>
    </source>
</evidence>
<keyword evidence="6" id="KW-0347">Helicase</keyword>
<dbReference type="FunCoup" id="A0A1E5R7D3">
    <property type="interactions" value="1437"/>
</dbReference>
<feature type="domain" description="Helicase C-terminal" evidence="14">
    <location>
        <begin position="1727"/>
        <end position="1877"/>
    </location>
</feature>
<evidence type="ECO:0000256" key="10">
    <source>
        <dbReference type="ARBA" id="ARBA00073046"/>
    </source>
</evidence>
<evidence type="ECO:0000256" key="12">
    <source>
        <dbReference type="SAM" id="MobiDB-lite"/>
    </source>
</evidence>
<feature type="region of interest" description="Disordered" evidence="12">
    <location>
        <begin position="200"/>
        <end position="308"/>
    </location>
</feature>
<dbReference type="FunFam" id="3.40.50.300:FF:000428">
    <property type="entry name" value="TATA-binding protein-associated factor 172"/>
    <property type="match status" value="1"/>
</dbReference>
<feature type="domain" description="Helicase ATP-binding" evidence="13">
    <location>
        <begin position="1376"/>
        <end position="1549"/>
    </location>
</feature>
<dbReference type="InterPro" id="IPR001650">
    <property type="entry name" value="Helicase_C-like"/>
</dbReference>
<dbReference type="Gene3D" id="1.25.10.10">
    <property type="entry name" value="Leucine-rich Repeat Variant"/>
    <property type="match status" value="2"/>
</dbReference>
<feature type="region of interest" description="Disordered" evidence="12">
    <location>
        <begin position="747"/>
        <end position="772"/>
    </location>
</feature>
<evidence type="ECO:0000259" key="14">
    <source>
        <dbReference type="PROSITE" id="PS51194"/>
    </source>
</evidence>
<dbReference type="SMART" id="SM00487">
    <property type="entry name" value="DEXDc"/>
    <property type="match status" value="1"/>
</dbReference>
<reference evidence="16" key="1">
    <citation type="journal article" date="2016" name="Genome Announc.">
        <title>Genome sequences of three species of Hanseniaspora isolated from spontaneous wine fermentations.</title>
        <authorList>
            <person name="Sternes P.R."/>
            <person name="Lee D."/>
            <person name="Kutyna D.R."/>
            <person name="Borneman A.R."/>
        </authorList>
    </citation>
    <scope>NUCLEOTIDE SEQUENCE [LARGE SCALE GENOMIC DNA]</scope>
    <source>
        <strain evidence="16">AWRI3579</strain>
    </source>
</reference>
<feature type="compositionally biased region" description="Basic residues" evidence="12">
    <location>
        <begin position="247"/>
        <end position="259"/>
    </location>
</feature>
<evidence type="ECO:0000259" key="13">
    <source>
        <dbReference type="PROSITE" id="PS51192"/>
    </source>
</evidence>
<dbReference type="InterPro" id="IPR014001">
    <property type="entry name" value="Helicase_ATP-bd"/>
</dbReference>
<dbReference type="InterPro" id="IPR022707">
    <property type="entry name" value="Mot1_central_dom"/>
</dbReference>
<keyword evidence="16" id="KW-1185">Reference proteome</keyword>
<keyword evidence="3" id="KW-0677">Repeat</keyword>
<dbReference type="SMART" id="SM00490">
    <property type="entry name" value="HELICc"/>
    <property type="match status" value="1"/>
</dbReference>
<keyword evidence="9" id="KW-0539">Nucleus</keyword>
<dbReference type="PANTHER" id="PTHR36498">
    <property type="entry name" value="TATA-BINDING PROTEIN-ASSOCIATED FACTOR 172"/>
    <property type="match status" value="1"/>
</dbReference>
<comment type="subcellular location">
    <subcellularLocation>
        <location evidence="1">Nucleus</location>
    </subcellularLocation>
</comment>
<feature type="compositionally biased region" description="Polar residues" evidence="12">
    <location>
        <begin position="211"/>
        <end position="232"/>
    </location>
</feature>
<keyword evidence="5" id="KW-0378">Hydrolase</keyword>
<evidence type="ECO:0000256" key="4">
    <source>
        <dbReference type="ARBA" id="ARBA00022741"/>
    </source>
</evidence>
<protein>
    <recommendedName>
        <fullName evidence="10">TATA-binding protein-associated factor mot1</fullName>
    </recommendedName>
    <alternativeName>
        <fullName evidence="11">Modifier of transcription 1</fullName>
    </alternativeName>
</protein>
<dbReference type="InterPro" id="IPR027417">
    <property type="entry name" value="P-loop_NTPase"/>
</dbReference>
<comment type="similarity">
    <text evidence="2">Belongs to the SNF2/RAD54 helicase family.</text>
</comment>
<evidence type="ECO:0000313" key="16">
    <source>
        <dbReference type="Proteomes" id="UP000095728"/>
    </source>
</evidence>
<feature type="compositionally biased region" description="Basic and acidic residues" evidence="12">
    <location>
        <begin position="290"/>
        <end position="300"/>
    </location>
</feature>
<dbReference type="Proteomes" id="UP000095728">
    <property type="component" value="Unassembled WGS sequence"/>
</dbReference>
<dbReference type="InterPro" id="IPR016024">
    <property type="entry name" value="ARM-type_fold"/>
</dbReference>
<evidence type="ECO:0000256" key="2">
    <source>
        <dbReference type="ARBA" id="ARBA00007025"/>
    </source>
</evidence>
<gene>
    <name evidence="15" type="ORF">AWRI3579_g3304</name>
</gene>
<dbReference type="GO" id="GO:0004386">
    <property type="term" value="F:helicase activity"/>
    <property type="evidence" value="ECO:0007669"/>
    <property type="project" value="UniProtKB-KW"/>
</dbReference>
<dbReference type="PROSITE" id="PS51192">
    <property type="entry name" value="HELICASE_ATP_BIND_1"/>
    <property type="match status" value="1"/>
</dbReference>
<comment type="caution">
    <text evidence="15">The sequence shown here is derived from an EMBL/GenBank/DDBJ whole genome shotgun (WGS) entry which is preliminary data.</text>
</comment>
<dbReference type="InterPro" id="IPR011989">
    <property type="entry name" value="ARM-like"/>
</dbReference>
<evidence type="ECO:0000256" key="6">
    <source>
        <dbReference type="ARBA" id="ARBA00022806"/>
    </source>
</evidence>
<evidence type="ECO:0000256" key="8">
    <source>
        <dbReference type="ARBA" id="ARBA00023125"/>
    </source>
</evidence>
<dbReference type="InterPro" id="IPR044078">
    <property type="entry name" value="Mot1_ATP-bd"/>
</dbReference>
<dbReference type="Gene3D" id="3.40.50.300">
    <property type="entry name" value="P-loop containing nucleotide triphosphate hydrolases"/>
    <property type="match status" value="1"/>
</dbReference>
<sequence>MTSKGSRLDRQVVLLETGSTQVVRNLAADQLGELAKNHPEDILNLLSRVYPFLLNKKWETRISSAKAIGNIVQYLPDWNPDREDLDADMKPEFEEKVKEEIKEEPNDNLEQKEQQASVKEEIDELNGDGINAMVKIEQDLYKNIEKLKNTELWEKIYEMENDLIKIDNFDIMKVLEQGKPLLAADINSIKDPNDIKAQKKVKLVEREESAPSPTSLSNTASPTNEDQKNLASSLKREPSPMENQKSARMKAMAKRKLKRQTQSSQTNQSNSKPSVDLKSHKLNDLNNNDKVIDGTTHKNGNDSVLSEKTTFSNPKMDITQQNNENKIMIESAITNNEDETYGITWSLQTLYDLLIENLNHQDWYIRHGAALGLREIFIKNKKSGKLVGKLKTNTIEENNIRNNKYLQDLCCKLLQVLALDRFGDFVNDTVVAPVRESCAQTLAAAMNSIDYTIFPENKHIFFKVFENLKQLILQQHKDDTEDNGESVQKKIWQASHGGLLGLLYFVGSKTAFFIENDLLEQVVEIVLFGLNSHDDDVQSVASAILLPITNSFIGLQTEIIDLVLMTLWNCIIHRDDDLSSSIGPIMDLLNKLFDHAKIVELMKLKFKENDKKWSFHNLVPHLYPFLRHSITLVRKSVLNLLLRFLSIHDDFSNDNWIDGKSFRLLFQNILFEQNKEINALSVEVYTAMINQYVHQSDVDADPIDSVFGNFIPSFVHLLMTPIGEMGKNFQMTASHILKPSSTYVLPEDHATKKRRRSDANASSPIGASSRSSSICSSSKVNIDSAMINGDVEILGKEIIIYTRVKASEMLGFTLSKFTEKTQRSFIENVLTNSLKIPFSTPKFLVAVIISEFAKTSKQNGGPDFLLPQWLVEIYEPIFMRGLTNDPNVEFPTFRELVPALKGLRTQCQTLLNTFASAGKLNSSKIPQLPFIVKGEPQAGNEAFDMVIADKVYSDYYDKLFKHLDNTHKIKALKTLQDSRYRVLKNMESVKESYQSKQSSILANYANALLEIRYDLPVKLNPFIRSLMDNVKSEQFEVLQKRSSNAIIQLIIKLIANKKENVANKIVKNLCAFLCVDSIAVPEFNENSSFKDQILTTIIVERNNSISDDAKLKEVSEKAKIKTRGALFTLQILLSDFGKDSFVKVPQLKSIIFDPLQKYDQLSTDHNTETMSAQLGSNIVDSLGVLRIIFPFIHKELQEKELVSKVLPTLVALLVNEYSVLRFSSALTFAILAKELPVLVLPFILKNVLPFVNNAGSTKERQGGVELIHHLAEQMDSDILPYVVFFIVPLLGRMSDSDTDVRDIATKTFASIIKLVPLEEGIKDPEGLSQEFMEGRERERDFLQQMMDPAKAKPFKLPVAVNATLRKYQQEGVNWLAFLNKYHLHGILCDDMGLGKTLQTICIIASDHYMRAEDYQKTKSVETRPLPSLIVCPPSLTGHWEQEFNQYSPGLKVLVYAGSPSIRQTLRNSFNKCSIVVTSYDVVRNDLDVIKHYNYNYCVLDEGHIIKNSNSKLSSSVKEIRANHRLILSGTPIQNNVLELWSLFDFLMPGFLGTQKAFQEKYSKPIVQSRNAKSSSKEQERGVLALEALHKQVLPFMLRRLKDDVLSDLPPKIIQDYYCDLSDLQKQLYQDFTKKQKKSVEMELDDNNGDATEPKQHIFQALQYMRKLCNHPSLVLTSSHPQYSQAMQYLKATHMDIHDIAHAPKLGALRNLLLECGIGLEDVEKDNNLSTATVISQHRVLVFCQLKDMLDIIENDLFKKNMPSVSYMRLDRSVDSRDRQSVVRKFNEDPSIDVLLLSTKVGGLGLNLTGADTVIFVEHDWNPMNDLQAMDRAHRLGQKKVVNVYRIITKGTLEEKIMGLQKFKMNIASTVVNQQNAGLSSMDTHQLLDLFDSTNVKSSNENGVEAGDAKKNGLNDDIVDESGLSGKAKAAMGDLVELWDEKQYEDEYNLDNFIKNLK</sequence>
<dbReference type="GO" id="GO:0016887">
    <property type="term" value="F:ATP hydrolysis activity"/>
    <property type="evidence" value="ECO:0007669"/>
    <property type="project" value="InterPro"/>
</dbReference>
<dbReference type="STRING" id="56408.A0A1E5R7D3"/>
<dbReference type="GO" id="GO:0017025">
    <property type="term" value="F:TBP-class protein binding"/>
    <property type="evidence" value="ECO:0007669"/>
    <property type="project" value="InterPro"/>
</dbReference>
<evidence type="ECO:0000256" key="1">
    <source>
        <dbReference type="ARBA" id="ARBA00004123"/>
    </source>
</evidence>
<dbReference type="CDD" id="cd17999">
    <property type="entry name" value="DEXHc_Mot1"/>
    <property type="match status" value="1"/>
</dbReference>
<dbReference type="OrthoDB" id="10252227at2759"/>
<feature type="compositionally biased region" description="Basic and acidic residues" evidence="12">
    <location>
        <begin position="200"/>
        <end position="209"/>
    </location>
</feature>
<dbReference type="CDD" id="cd18793">
    <property type="entry name" value="SF2_C_SNF"/>
    <property type="match status" value="1"/>
</dbReference>
<dbReference type="GO" id="GO:0005524">
    <property type="term" value="F:ATP binding"/>
    <property type="evidence" value="ECO:0007669"/>
    <property type="project" value="UniProtKB-KW"/>
</dbReference>
<dbReference type="InterPro" id="IPR038718">
    <property type="entry name" value="SNF2-like_sf"/>
</dbReference>
<dbReference type="GO" id="GO:0005634">
    <property type="term" value="C:nucleus"/>
    <property type="evidence" value="ECO:0007669"/>
    <property type="project" value="UniProtKB-SubCell"/>
</dbReference>
<dbReference type="InterPro" id="IPR000330">
    <property type="entry name" value="SNF2_N"/>
</dbReference>
<dbReference type="EMBL" id="LPNM01000009">
    <property type="protein sequence ID" value="OEJ82815.1"/>
    <property type="molecule type" value="Genomic_DNA"/>
</dbReference>
<evidence type="ECO:0000256" key="7">
    <source>
        <dbReference type="ARBA" id="ARBA00022840"/>
    </source>
</evidence>
<dbReference type="Pfam" id="PF00176">
    <property type="entry name" value="SNF2-rel_dom"/>
    <property type="match status" value="1"/>
</dbReference>
<dbReference type="Pfam" id="PF00271">
    <property type="entry name" value="Helicase_C"/>
    <property type="match status" value="1"/>
</dbReference>